<dbReference type="InterPro" id="IPR006016">
    <property type="entry name" value="UspA"/>
</dbReference>
<dbReference type="InterPro" id="IPR006015">
    <property type="entry name" value="Universal_stress_UspA"/>
</dbReference>
<dbReference type="SUPFAM" id="SSF52402">
    <property type="entry name" value="Adenine nucleotide alpha hydrolases-like"/>
    <property type="match status" value="1"/>
</dbReference>
<organism evidence="3 4">
    <name type="scientific">Nitrosotalea sinensis</name>
    <dbReference type="NCBI Taxonomy" id="1499975"/>
    <lineage>
        <taxon>Archaea</taxon>
        <taxon>Nitrososphaerota</taxon>
        <taxon>Nitrososphaeria</taxon>
        <taxon>Nitrosotaleales</taxon>
        <taxon>Nitrosotaleaceae</taxon>
        <taxon>Nitrosotalea</taxon>
    </lineage>
</organism>
<dbReference type="InterPro" id="IPR014729">
    <property type="entry name" value="Rossmann-like_a/b/a_fold"/>
</dbReference>
<proteinExistence type="inferred from homology"/>
<comment type="similarity">
    <text evidence="1">Belongs to the universal stress protein A family.</text>
</comment>
<dbReference type="Proteomes" id="UP000232412">
    <property type="component" value="Unassembled WGS sequence"/>
</dbReference>
<dbReference type="PANTHER" id="PTHR46268:SF6">
    <property type="entry name" value="UNIVERSAL STRESS PROTEIN UP12"/>
    <property type="match status" value="1"/>
</dbReference>
<dbReference type="RefSeq" id="WP_101008927.1">
    <property type="nucleotide sequence ID" value="NZ_FRFC01000001.1"/>
</dbReference>
<accession>A0A2H1EEA8</accession>
<protein>
    <submittedName>
        <fullName evidence="3">UspA domain protein</fullName>
    </submittedName>
</protein>
<dbReference type="CDD" id="cd00293">
    <property type="entry name" value="USP-like"/>
    <property type="match status" value="1"/>
</dbReference>
<evidence type="ECO:0000256" key="1">
    <source>
        <dbReference type="ARBA" id="ARBA00008791"/>
    </source>
</evidence>
<dbReference type="Pfam" id="PF00582">
    <property type="entry name" value="Usp"/>
    <property type="match status" value="1"/>
</dbReference>
<dbReference type="PRINTS" id="PR01438">
    <property type="entry name" value="UNVRSLSTRESS"/>
</dbReference>
<feature type="domain" description="UspA" evidence="2">
    <location>
        <begin position="4"/>
        <end position="143"/>
    </location>
</feature>
<dbReference type="PANTHER" id="PTHR46268">
    <property type="entry name" value="STRESS RESPONSE PROTEIN NHAX"/>
    <property type="match status" value="1"/>
</dbReference>
<evidence type="ECO:0000313" key="3">
    <source>
        <dbReference type="EMBL" id="SHO42792.1"/>
    </source>
</evidence>
<sequence>MKIGKILVPHDGSKNADRAFEYALDIAKKYNSKVLVASCILVQNQLPEYSTIEEETILERQREAASRLVEILELRAADAEVSFKGVILKTSSVSDAILSYAEKNNVDIIVSGSRGLGGFKRLVLGSVASSLVQYAKCPVLIVK</sequence>
<name>A0A2H1EEA8_9ARCH</name>
<evidence type="ECO:0000313" key="4">
    <source>
        <dbReference type="Proteomes" id="UP000232412"/>
    </source>
</evidence>
<evidence type="ECO:0000259" key="2">
    <source>
        <dbReference type="Pfam" id="PF00582"/>
    </source>
</evidence>
<dbReference type="Gene3D" id="3.40.50.620">
    <property type="entry name" value="HUPs"/>
    <property type="match status" value="1"/>
</dbReference>
<reference evidence="4" key="1">
    <citation type="submission" date="2016-12" db="EMBL/GenBank/DDBJ databases">
        <authorList>
            <person name="Herbold C."/>
        </authorList>
    </citation>
    <scope>NUCLEOTIDE SEQUENCE [LARGE SCALE GENOMIC DNA]</scope>
</reference>
<dbReference type="EMBL" id="FRFC01000001">
    <property type="protein sequence ID" value="SHO42792.1"/>
    <property type="molecule type" value="Genomic_DNA"/>
</dbReference>
<dbReference type="OrthoDB" id="105697at2157"/>
<gene>
    <name evidence="3" type="ORF">NSIN_10178</name>
</gene>
<dbReference type="AlphaFoldDB" id="A0A2H1EEA8"/>
<keyword evidence="4" id="KW-1185">Reference proteome</keyword>